<evidence type="ECO:0000256" key="1">
    <source>
        <dbReference type="SAM" id="MobiDB-lite"/>
    </source>
</evidence>
<dbReference type="AlphaFoldDB" id="A0A9J6A5T1"/>
<gene>
    <name evidence="2" type="ORF">H5410_005123</name>
</gene>
<reference evidence="2 3" key="1">
    <citation type="submission" date="2020-09" db="EMBL/GenBank/DDBJ databases">
        <title>De no assembly of potato wild relative species, Solanum commersonii.</title>
        <authorList>
            <person name="Cho K."/>
        </authorList>
    </citation>
    <scope>NUCLEOTIDE SEQUENCE [LARGE SCALE GENOMIC DNA]</scope>
    <source>
        <strain evidence="2">LZ3.2</strain>
        <tissue evidence="2">Leaf</tissue>
    </source>
</reference>
<feature type="region of interest" description="Disordered" evidence="1">
    <location>
        <begin position="1"/>
        <end position="55"/>
    </location>
</feature>
<feature type="compositionally biased region" description="Basic and acidic residues" evidence="1">
    <location>
        <begin position="16"/>
        <end position="35"/>
    </location>
</feature>
<dbReference type="Proteomes" id="UP000824120">
    <property type="component" value="Chromosome 2"/>
</dbReference>
<proteinExistence type="predicted"/>
<sequence>MAPSVTSTHTHSVLSLEEKDQVDRKREQSAHRREVSQSSTMPPNDSEHDNAEGWCKTAINYPKEKIAELIGDSD</sequence>
<name>A0A9J6A5T1_SOLCO</name>
<dbReference type="EMBL" id="JACXVP010000002">
    <property type="protein sequence ID" value="KAG5619905.1"/>
    <property type="molecule type" value="Genomic_DNA"/>
</dbReference>
<protein>
    <submittedName>
        <fullName evidence="2">Uncharacterized protein</fullName>
    </submittedName>
</protein>
<accession>A0A9J6A5T1</accession>
<keyword evidence="3" id="KW-1185">Reference proteome</keyword>
<feature type="compositionally biased region" description="Low complexity" evidence="1">
    <location>
        <begin position="1"/>
        <end position="15"/>
    </location>
</feature>
<evidence type="ECO:0000313" key="2">
    <source>
        <dbReference type="EMBL" id="KAG5619905.1"/>
    </source>
</evidence>
<comment type="caution">
    <text evidence="2">The sequence shown here is derived from an EMBL/GenBank/DDBJ whole genome shotgun (WGS) entry which is preliminary data.</text>
</comment>
<organism evidence="2 3">
    <name type="scientific">Solanum commersonii</name>
    <name type="common">Commerson's wild potato</name>
    <name type="synonym">Commerson's nightshade</name>
    <dbReference type="NCBI Taxonomy" id="4109"/>
    <lineage>
        <taxon>Eukaryota</taxon>
        <taxon>Viridiplantae</taxon>
        <taxon>Streptophyta</taxon>
        <taxon>Embryophyta</taxon>
        <taxon>Tracheophyta</taxon>
        <taxon>Spermatophyta</taxon>
        <taxon>Magnoliopsida</taxon>
        <taxon>eudicotyledons</taxon>
        <taxon>Gunneridae</taxon>
        <taxon>Pentapetalae</taxon>
        <taxon>asterids</taxon>
        <taxon>lamiids</taxon>
        <taxon>Solanales</taxon>
        <taxon>Solanaceae</taxon>
        <taxon>Solanoideae</taxon>
        <taxon>Solaneae</taxon>
        <taxon>Solanum</taxon>
    </lineage>
</organism>
<evidence type="ECO:0000313" key="3">
    <source>
        <dbReference type="Proteomes" id="UP000824120"/>
    </source>
</evidence>